<feature type="domain" description="Nephrocystin 3-like N-terminal" evidence="3">
    <location>
        <begin position="190"/>
        <end position="235"/>
    </location>
</feature>
<reference evidence="4 5" key="1">
    <citation type="submission" date="2015-01" db="EMBL/GenBank/DDBJ databases">
        <title>The Genome Sequence of Exophiala sideris CBS121828.</title>
        <authorList>
            <consortium name="The Broad Institute Genomics Platform"/>
            <person name="Cuomo C."/>
            <person name="de Hoog S."/>
            <person name="Gorbushina A."/>
            <person name="Stielow B."/>
            <person name="Teixiera M."/>
            <person name="Abouelleil A."/>
            <person name="Chapman S.B."/>
            <person name="Priest M."/>
            <person name="Young S.K."/>
            <person name="Wortman J."/>
            <person name="Nusbaum C."/>
            <person name="Birren B."/>
        </authorList>
    </citation>
    <scope>NUCLEOTIDE SEQUENCE [LARGE SCALE GENOMIC DNA]</scope>
    <source>
        <strain evidence="4 5">CBS 121828</strain>
    </source>
</reference>
<protein>
    <recommendedName>
        <fullName evidence="3">Nephrocystin 3-like N-terminal domain-containing protein</fullName>
    </recommendedName>
</protein>
<gene>
    <name evidence="4" type="ORF">PV11_03685</name>
</gene>
<dbReference type="Proteomes" id="UP000053599">
    <property type="component" value="Unassembled WGS sequence"/>
</dbReference>
<evidence type="ECO:0000313" key="5">
    <source>
        <dbReference type="Proteomes" id="UP000053599"/>
    </source>
</evidence>
<dbReference type="HOGENOM" id="CLU_102261_0_0_1"/>
<sequence>MGPRAVSDIGLTIVYELVGETPVADIVFVHGLQGHPQTTWSRPSRRPPAGISSETDSWKSRTTRLPGRKQDKHKSLTFREALPMTGVNLGLLNDRVVLKQSSLLGDPREHAETIEANHKNMCRFYGMDDPGYKQVSGELKDLVKGVQPSIQSTKQPYTDVSEAEVQGCLSSLKFADMALRQQSIRSPMQNTCDWLFQDKTYLNWYYRRDLDSHQGLLWIKGKPGSGKSTLMKEAVRR</sequence>
<dbReference type="OrthoDB" id="4136622at2759"/>
<dbReference type="AlphaFoldDB" id="A0A0D1VYS1"/>
<dbReference type="PANTHER" id="PTHR10039">
    <property type="entry name" value="AMELOGENIN"/>
    <property type="match status" value="1"/>
</dbReference>
<dbReference type="PANTHER" id="PTHR10039:SF5">
    <property type="entry name" value="NACHT DOMAIN-CONTAINING PROTEIN"/>
    <property type="match status" value="1"/>
</dbReference>
<evidence type="ECO:0000256" key="2">
    <source>
        <dbReference type="SAM" id="MobiDB-lite"/>
    </source>
</evidence>
<evidence type="ECO:0000313" key="4">
    <source>
        <dbReference type="EMBL" id="KIV81505.1"/>
    </source>
</evidence>
<dbReference type="STRING" id="1016849.A0A0D1VYS1"/>
<name>A0A0D1VYS1_9EURO</name>
<dbReference type="InterPro" id="IPR056884">
    <property type="entry name" value="NPHP3-like_N"/>
</dbReference>
<evidence type="ECO:0000256" key="1">
    <source>
        <dbReference type="ARBA" id="ARBA00022737"/>
    </source>
</evidence>
<accession>A0A0D1VYS1</accession>
<feature type="region of interest" description="Disordered" evidence="2">
    <location>
        <begin position="35"/>
        <end position="72"/>
    </location>
</feature>
<keyword evidence="1" id="KW-0677">Repeat</keyword>
<evidence type="ECO:0000259" key="3">
    <source>
        <dbReference type="Pfam" id="PF24883"/>
    </source>
</evidence>
<dbReference type="EMBL" id="KN846952">
    <property type="protein sequence ID" value="KIV81505.1"/>
    <property type="molecule type" value="Genomic_DNA"/>
</dbReference>
<dbReference type="Pfam" id="PF24883">
    <property type="entry name" value="NPHP3_N"/>
    <property type="match status" value="1"/>
</dbReference>
<proteinExistence type="predicted"/>
<organism evidence="4 5">
    <name type="scientific">Exophiala sideris</name>
    <dbReference type="NCBI Taxonomy" id="1016849"/>
    <lineage>
        <taxon>Eukaryota</taxon>
        <taxon>Fungi</taxon>
        <taxon>Dikarya</taxon>
        <taxon>Ascomycota</taxon>
        <taxon>Pezizomycotina</taxon>
        <taxon>Eurotiomycetes</taxon>
        <taxon>Chaetothyriomycetidae</taxon>
        <taxon>Chaetothyriales</taxon>
        <taxon>Herpotrichiellaceae</taxon>
        <taxon>Exophiala</taxon>
    </lineage>
</organism>